<feature type="domain" description="Protein kinase" evidence="10">
    <location>
        <begin position="42"/>
        <end position="308"/>
    </location>
</feature>
<dbReference type="PROSITE" id="PS00108">
    <property type="entry name" value="PROTEIN_KINASE_ST"/>
    <property type="match status" value="1"/>
</dbReference>
<dbReference type="CDD" id="cd14014">
    <property type="entry name" value="STKc_PknB_like"/>
    <property type="match status" value="1"/>
</dbReference>
<dbReference type="PROSITE" id="PS50011">
    <property type="entry name" value="PROTEIN_KINASE_DOM"/>
    <property type="match status" value="1"/>
</dbReference>
<evidence type="ECO:0000256" key="9">
    <source>
        <dbReference type="SAM" id="Phobius"/>
    </source>
</evidence>
<keyword evidence="9" id="KW-1133">Transmembrane helix</keyword>
<evidence type="ECO:0000256" key="7">
    <source>
        <dbReference type="PROSITE-ProRule" id="PRU10141"/>
    </source>
</evidence>
<evidence type="ECO:0000313" key="12">
    <source>
        <dbReference type="Proteomes" id="UP001519332"/>
    </source>
</evidence>
<feature type="compositionally biased region" description="Polar residues" evidence="8">
    <location>
        <begin position="395"/>
        <end position="406"/>
    </location>
</feature>
<dbReference type="InterPro" id="IPR017441">
    <property type="entry name" value="Protein_kinase_ATP_BS"/>
</dbReference>
<evidence type="ECO:0000256" key="3">
    <source>
        <dbReference type="ARBA" id="ARBA00022679"/>
    </source>
</evidence>
<evidence type="ECO:0000313" key="11">
    <source>
        <dbReference type="EMBL" id="MBP2324211.1"/>
    </source>
</evidence>
<dbReference type="Proteomes" id="UP001519332">
    <property type="component" value="Unassembled WGS sequence"/>
</dbReference>
<feature type="compositionally biased region" description="Polar residues" evidence="8">
    <location>
        <begin position="413"/>
        <end position="422"/>
    </location>
</feature>
<evidence type="ECO:0000256" key="2">
    <source>
        <dbReference type="ARBA" id="ARBA00022527"/>
    </source>
</evidence>
<accession>A0ABS4TIF6</accession>
<keyword evidence="3" id="KW-0808">Transferase</keyword>
<feature type="compositionally biased region" description="Pro residues" evidence="8">
    <location>
        <begin position="423"/>
        <end position="435"/>
    </location>
</feature>
<sequence length="542" mass="56922">MKFSRAESLVGGCRSIRLAPSGTRTRGIESVIEKGQLVAGRYRLLDTIGSGAMGIVWQARDERLDRTVAIKQLLMRAGLSDSQTEDARRRAMREGRIAARLQHRNAIALFDVAEHDGDPCLIMEYLPSRSLSGLLADRGTLSPQEAAQIGEQVATALTAAHAAGIVHRDVKPGNILIDDTGQVKITDFGISRSTDDGTMTQSSVGMLAGTPAYLAPEVARGQDPTRASDVFSLGATLYHALEGQPPYGFKDNPLAQLYAVAMGNVPEPKHAGPLTKTLMTLLSADAADRPTMPEVVTTLSELAGHETVVVHVPTPPKPVAAAVQPTLVAPKPVVAQQQQAPPRQPPPPTPPPPVRPVPPAKQPGRPGKSKRGLAVIGAVVAAAVLGGVIASVMSSGSPDDNANRQTPGVLPPSTVTIVSTANQPPPQTSTTPPTPQGASEGGIDWSSAGRLVINYYGSAAPEARWGMLSAEMQQTFGSIGAFQQFWAQYPQVSSRNANGVRENGDGSVTVPVDVTYASGNSTHKEIRVIKTGGQLKIASDGR</sequence>
<keyword evidence="12" id="KW-1185">Reference proteome</keyword>
<evidence type="ECO:0000256" key="1">
    <source>
        <dbReference type="ARBA" id="ARBA00012513"/>
    </source>
</evidence>
<evidence type="ECO:0000259" key="10">
    <source>
        <dbReference type="PROSITE" id="PS50011"/>
    </source>
</evidence>
<keyword evidence="4 7" id="KW-0547">Nucleotide-binding</keyword>
<keyword evidence="6 7" id="KW-0067">ATP-binding</keyword>
<protein>
    <recommendedName>
        <fullName evidence="1">non-specific serine/threonine protein kinase</fullName>
        <ecNumber evidence="1">2.7.11.1</ecNumber>
    </recommendedName>
</protein>
<evidence type="ECO:0000256" key="5">
    <source>
        <dbReference type="ARBA" id="ARBA00022777"/>
    </source>
</evidence>
<dbReference type="InterPro" id="IPR000719">
    <property type="entry name" value="Prot_kinase_dom"/>
</dbReference>
<keyword evidence="5 11" id="KW-0418">Kinase</keyword>
<keyword evidence="2 11" id="KW-0723">Serine/threonine-protein kinase</keyword>
<dbReference type="SMART" id="SM00220">
    <property type="entry name" value="S_TKc"/>
    <property type="match status" value="1"/>
</dbReference>
<dbReference type="EC" id="2.7.11.1" evidence="1"/>
<gene>
    <name evidence="11" type="ORF">JOF56_004596</name>
</gene>
<dbReference type="InterPro" id="IPR008271">
    <property type="entry name" value="Ser/Thr_kinase_AS"/>
</dbReference>
<evidence type="ECO:0000256" key="4">
    <source>
        <dbReference type="ARBA" id="ARBA00022741"/>
    </source>
</evidence>
<evidence type="ECO:0000256" key="6">
    <source>
        <dbReference type="ARBA" id="ARBA00022840"/>
    </source>
</evidence>
<dbReference type="Pfam" id="PF00069">
    <property type="entry name" value="Pkinase"/>
    <property type="match status" value="1"/>
</dbReference>
<dbReference type="Gene3D" id="1.10.510.10">
    <property type="entry name" value="Transferase(Phosphotransferase) domain 1"/>
    <property type="match status" value="1"/>
</dbReference>
<keyword evidence="9" id="KW-0812">Transmembrane</keyword>
<proteinExistence type="predicted"/>
<reference evidence="11 12" key="1">
    <citation type="submission" date="2021-03" db="EMBL/GenBank/DDBJ databases">
        <title>Sequencing the genomes of 1000 actinobacteria strains.</title>
        <authorList>
            <person name="Klenk H.-P."/>
        </authorList>
    </citation>
    <scope>NUCLEOTIDE SEQUENCE [LARGE SCALE GENOMIC DNA]</scope>
    <source>
        <strain evidence="11 12">DSM 46670</strain>
    </source>
</reference>
<dbReference type="SUPFAM" id="SSF56112">
    <property type="entry name" value="Protein kinase-like (PK-like)"/>
    <property type="match status" value="1"/>
</dbReference>
<feature type="compositionally biased region" description="Pro residues" evidence="8">
    <location>
        <begin position="342"/>
        <end position="361"/>
    </location>
</feature>
<dbReference type="Gene3D" id="3.30.200.20">
    <property type="entry name" value="Phosphorylase Kinase, domain 1"/>
    <property type="match status" value="1"/>
</dbReference>
<organism evidence="11 12">
    <name type="scientific">Kibdelosporangium banguiense</name>
    <dbReference type="NCBI Taxonomy" id="1365924"/>
    <lineage>
        <taxon>Bacteria</taxon>
        <taxon>Bacillati</taxon>
        <taxon>Actinomycetota</taxon>
        <taxon>Actinomycetes</taxon>
        <taxon>Pseudonocardiales</taxon>
        <taxon>Pseudonocardiaceae</taxon>
        <taxon>Kibdelosporangium</taxon>
    </lineage>
</organism>
<dbReference type="PROSITE" id="PS00107">
    <property type="entry name" value="PROTEIN_KINASE_ATP"/>
    <property type="match status" value="1"/>
</dbReference>
<dbReference type="PANTHER" id="PTHR43289">
    <property type="entry name" value="MITOGEN-ACTIVATED PROTEIN KINASE KINASE KINASE 20-RELATED"/>
    <property type="match status" value="1"/>
</dbReference>
<feature type="compositionally biased region" description="Low complexity" evidence="8">
    <location>
        <begin position="332"/>
        <end position="341"/>
    </location>
</feature>
<comment type="caution">
    <text evidence="11">The sequence shown here is derived from an EMBL/GenBank/DDBJ whole genome shotgun (WGS) entry which is preliminary data.</text>
</comment>
<feature type="transmembrane region" description="Helical" evidence="9">
    <location>
        <begin position="372"/>
        <end position="393"/>
    </location>
</feature>
<feature type="region of interest" description="Disordered" evidence="8">
    <location>
        <begin position="332"/>
        <end position="371"/>
    </location>
</feature>
<dbReference type="GO" id="GO:0004674">
    <property type="term" value="F:protein serine/threonine kinase activity"/>
    <property type="evidence" value="ECO:0007669"/>
    <property type="project" value="UniProtKB-KW"/>
</dbReference>
<name>A0ABS4TIF6_9PSEU</name>
<evidence type="ECO:0000256" key="8">
    <source>
        <dbReference type="SAM" id="MobiDB-lite"/>
    </source>
</evidence>
<feature type="binding site" evidence="7">
    <location>
        <position position="71"/>
    </location>
    <ligand>
        <name>ATP</name>
        <dbReference type="ChEBI" id="CHEBI:30616"/>
    </ligand>
</feature>
<dbReference type="PANTHER" id="PTHR43289:SF6">
    <property type="entry name" value="SERINE_THREONINE-PROTEIN KINASE NEKL-3"/>
    <property type="match status" value="1"/>
</dbReference>
<dbReference type="RefSeq" id="WP_209641398.1">
    <property type="nucleotide sequence ID" value="NZ_JAGINW010000001.1"/>
</dbReference>
<dbReference type="InterPro" id="IPR011009">
    <property type="entry name" value="Kinase-like_dom_sf"/>
</dbReference>
<dbReference type="EMBL" id="JAGINW010000001">
    <property type="protein sequence ID" value="MBP2324211.1"/>
    <property type="molecule type" value="Genomic_DNA"/>
</dbReference>
<keyword evidence="9" id="KW-0472">Membrane</keyword>
<feature type="region of interest" description="Disordered" evidence="8">
    <location>
        <begin position="395"/>
        <end position="443"/>
    </location>
</feature>